<accession>A0ABX5KTK5</accession>
<protein>
    <submittedName>
        <fullName evidence="1">Uncharacterized protein</fullName>
    </submittedName>
</protein>
<evidence type="ECO:0000313" key="1">
    <source>
        <dbReference type="EMBL" id="PVX86455.1"/>
    </source>
</evidence>
<reference evidence="1 2" key="1">
    <citation type="submission" date="2018-05" db="EMBL/GenBank/DDBJ databases">
        <title>Genomic Encyclopedia of Type Strains, Phase IV (KMG-V): Genome sequencing to study the core and pangenomes of soil and plant-associated prokaryotes.</title>
        <authorList>
            <person name="Whitman W."/>
        </authorList>
    </citation>
    <scope>NUCLEOTIDE SEQUENCE [LARGE SCALE GENOMIC DNA]</scope>
    <source>
        <strain evidence="1 2">SCZa-39</strain>
    </source>
</reference>
<organism evidence="1 2">
    <name type="scientific">Paraburkholderia unamae</name>
    <dbReference type="NCBI Taxonomy" id="219649"/>
    <lineage>
        <taxon>Bacteria</taxon>
        <taxon>Pseudomonadati</taxon>
        <taxon>Pseudomonadota</taxon>
        <taxon>Betaproteobacteria</taxon>
        <taxon>Burkholderiales</taxon>
        <taxon>Burkholderiaceae</taxon>
        <taxon>Paraburkholderia</taxon>
    </lineage>
</organism>
<dbReference type="RefSeq" id="WP_165841787.1">
    <property type="nucleotide sequence ID" value="NZ_QEOB01000002.1"/>
</dbReference>
<sequence length="56" mass="6370">MTEREEYDAWFAREFAGRDIPELLRDLGFVFWRGGRASLIAASGAPVEIRALKEAQ</sequence>
<dbReference type="Proteomes" id="UP000245712">
    <property type="component" value="Unassembled WGS sequence"/>
</dbReference>
<gene>
    <name evidence="1" type="ORF">C7402_102291</name>
</gene>
<name>A0ABX5KTK5_9BURK</name>
<dbReference type="EMBL" id="QEOB01000002">
    <property type="protein sequence ID" value="PVX86455.1"/>
    <property type="molecule type" value="Genomic_DNA"/>
</dbReference>
<evidence type="ECO:0000313" key="2">
    <source>
        <dbReference type="Proteomes" id="UP000245712"/>
    </source>
</evidence>
<keyword evidence="2" id="KW-1185">Reference proteome</keyword>
<proteinExistence type="predicted"/>
<comment type="caution">
    <text evidence="1">The sequence shown here is derived from an EMBL/GenBank/DDBJ whole genome shotgun (WGS) entry which is preliminary data.</text>
</comment>